<dbReference type="InterPro" id="IPR018114">
    <property type="entry name" value="TRYPSIN_HIS"/>
</dbReference>
<dbReference type="PROSITE" id="PS00134">
    <property type="entry name" value="TRYPSIN_HIS"/>
    <property type="match status" value="1"/>
</dbReference>
<dbReference type="InterPro" id="IPR043504">
    <property type="entry name" value="Peptidase_S1_PA_chymotrypsin"/>
</dbReference>
<feature type="domain" description="Peptidase S1" evidence="3">
    <location>
        <begin position="19"/>
        <end position="256"/>
    </location>
</feature>
<feature type="domain" description="Peptidase S1" evidence="3">
    <location>
        <begin position="256"/>
        <end position="505"/>
    </location>
</feature>
<evidence type="ECO:0000256" key="1">
    <source>
        <dbReference type="ARBA" id="ARBA00023157"/>
    </source>
</evidence>
<dbReference type="Proteomes" id="UP001642540">
    <property type="component" value="Unassembled WGS sequence"/>
</dbReference>
<dbReference type="InterPro" id="IPR033116">
    <property type="entry name" value="TRYPSIN_SER"/>
</dbReference>
<protein>
    <recommendedName>
        <fullName evidence="3">Peptidase S1 domain-containing protein</fullName>
    </recommendedName>
</protein>
<dbReference type="Gene3D" id="2.40.10.10">
    <property type="entry name" value="Trypsin-like serine proteases"/>
    <property type="match status" value="2"/>
</dbReference>
<name>A0ABP1QNS1_9HEXA</name>
<dbReference type="PANTHER" id="PTHR24252">
    <property type="entry name" value="ACROSIN-RELATED"/>
    <property type="match status" value="1"/>
</dbReference>
<dbReference type="PROSITE" id="PS50240">
    <property type="entry name" value="TRYPSIN_DOM"/>
    <property type="match status" value="2"/>
</dbReference>
<sequence>MFLVAGIPCGKQFDRVPKIVGGIPTFQNEFPWVVSLKRHGKHFCSGVIVHSRFVLTAAQCVTFKKTIKLSTLSVTAGEYFLHLPEEPNDAINYGVESILVHPNYDKATHEFDIAMVRLKKNAFISPSIWPACLTSYRSRYEGKTGVVAGWGVTDIKNNTKPSVPKLSEVLRKVSVPIWRNKECQDAFNKAKFNFTVHESQMCAGSFGKDTCDGDSGSPLMSKMSYDKKMEVIGITIGGRGCGVLPGKCGTTRYGRVLGGEQSSFGEFPWITSIQSKGGQHFCAGFLIASRYVISAAHCFSEKYNLNVKYLEGEKPRSVNLDSMVVAVNRVHLSNNSDPSKIISVNKLTLHPNYDDDLNNDIAILELTKDIELTDELNPICLPQMHEAEGSGDVTVAGWGYRHCDSFTTSNDLYKITVKLWTADECKQVYVDEKYDFKRTDYVCAGSDEKDISKGDSGGPLMYKTPDGRWTVIGIVSSGKFMCSDKVPGVYTKVFSYLTWIQDQINVKKS</sequence>
<dbReference type="InterPro" id="IPR009003">
    <property type="entry name" value="Peptidase_S1_PA"/>
</dbReference>
<evidence type="ECO:0000259" key="3">
    <source>
        <dbReference type="PROSITE" id="PS50240"/>
    </source>
</evidence>
<gene>
    <name evidence="4" type="ORF">ODALV1_LOCUS13403</name>
</gene>
<dbReference type="Pfam" id="PF00089">
    <property type="entry name" value="Trypsin"/>
    <property type="match status" value="2"/>
</dbReference>
<dbReference type="EMBL" id="CAXLJM020000041">
    <property type="protein sequence ID" value="CAL8109477.1"/>
    <property type="molecule type" value="Genomic_DNA"/>
</dbReference>
<dbReference type="InterPro" id="IPR001254">
    <property type="entry name" value="Trypsin_dom"/>
</dbReference>
<keyword evidence="2" id="KW-0720">Serine protease</keyword>
<dbReference type="SUPFAM" id="SSF50494">
    <property type="entry name" value="Trypsin-like serine proteases"/>
    <property type="match status" value="2"/>
</dbReference>
<evidence type="ECO:0000313" key="4">
    <source>
        <dbReference type="EMBL" id="CAL8109477.1"/>
    </source>
</evidence>
<comment type="caution">
    <text evidence="4">The sequence shown here is derived from an EMBL/GenBank/DDBJ whole genome shotgun (WGS) entry which is preliminary data.</text>
</comment>
<proteinExistence type="predicted"/>
<organism evidence="4 5">
    <name type="scientific">Orchesella dallaii</name>
    <dbReference type="NCBI Taxonomy" id="48710"/>
    <lineage>
        <taxon>Eukaryota</taxon>
        <taxon>Metazoa</taxon>
        <taxon>Ecdysozoa</taxon>
        <taxon>Arthropoda</taxon>
        <taxon>Hexapoda</taxon>
        <taxon>Collembola</taxon>
        <taxon>Entomobryomorpha</taxon>
        <taxon>Entomobryoidea</taxon>
        <taxon>Orchesellidae</taxon>
        <taxon>Orchesellinae</taxon>
        <taxon>Orchesella</taxon>
    </lineage>
</organism>
<dbReference type="PRINTS" id="PR00722">
    <property type="entry name" value="CHYMOTRYPSIN"/>
</dbReference>
<dbReference type="InterPro" id="IPR001314">
    <property type="entry name" value="Peptidase_S1A"/>
</dbReference>
<evidence type="ECO:0000313" key="5">
    <source>
        <dbReference type="Proteomes" id="UP001642540"/>
    </source>
</evidence>
<dbReference type="PANTHER" id="PTHR24252:SF7">
    <property type="entry name" value="HYALIN"/>
    <property type="match status" value="1"/>
</dbReference>
<dbReference type="PROSITE" id="PS00135">
    <property type="entry name" value="TRYPSIN_SER"/>
    <property type="match status" value="1"/>
</dbReference>
<accession>A0ABP1QNS1</accession>
<evidence type="ECO:0000256" key="2">
    <source>
        <dbReference type="RuleBase" id="RU363034"/>
    </source>
</evidence>
<dbReference type="SMART" id="SM00020">
    <property type="entry name" value="Tryp_SPc"/>
    <property type="match status" value="2"/>
</dbReference>
<reference evidence="4 5" key="1">
    <citation type="submission" date="2024-08" db="EMBL/GenBank/DDBJ databases">
        <authorList>
            <person name="Cucini C."/>
            <person name="Frati F."/>
        </authorList>
    </citation>
    <scope>NUCLEOTIDE SEQUENCE [LARGE SCALE GENOMIC DNA]</scope>
</reference>
<keyword evidence="5" id="KW-1185">Reference proteome</keyword>
<dbReference type="CDD" id="cd00190">
    <property type="entry name" value="Tryp_SPc"/>
    <property type="match status" value="2"/>
</dbReference>
<keyword evidence="1" id="KW-1015">Disulfide bond</keyword>
<keyword evidence="2" id="KW-0645">Protease</keyword>
<keyword evidence="2" id="KW-0378">Hydrolase</keyword>